<dbReference type="PANTHER" id="PTHR42760:SF115">
    <property type="entry name" value="3-OXOACYL-[ACYL-CARRIER-PROTEIN] REDUCTASE FABG"/>
    <property type="match status" value="1"/>
</dbReference>
<dbReference type="Proteomes" id="UP000273001">
    <property type="component" value="Chromosome"/>
</dbReference>
<keyword evidence="6" id="KW-1185">Reference proteome</keyword>
<protein>
    <submittedName>
        <fullName evidence="5">SDR family oxidoreductase</fullName>
    </submittedName>
</protein>
<evidence type="ECO:0000259" key="4">
    <source>
        <dbReference type="SMART" id="SM00822"/>
    </source>
</evidence>
<reference evidence="5 6" key="1">
    <citation type="submission" date="2018-09" db="EMBL/GenBank/DDBJ databases">
        <authorList>
            <person name="Li J."/>
        </authorList>
    </citation>
    <scope>NUCLEOTIDE SEQUENCE [LARGE SCALE GENOMIC DNA]</scope>
    <source>
        <strain evidence="5 6">2129</strain>
    </source>
</reference>
<dbReference type="SUPFAM" id="SSF51735">
    <property type="entry name" value="NAD(P)-binding Rossmann-fold domains"/>
    <property type="match status" value="1"/>
</dbReference>
<name>A0ABM6Z502_9ACTO</name>
<dbReference type="EMBL" id="CP032514">
    <property type="protein sequence ID" value="AYD90396.1"/>
    <property type="molecule type" value="Genomic_DNA"/>
</dbReference>
<dbReference type="SMART" id="SM00822">
    <property type="entry name" value="PKS_KR"/>
    <property type="match status" value="1"/>
</dbReference>
<evidence type="ECO:0000313" key="6">
    <source>
        <dbReference type="Proteomes" id="UP000273001"/>
    </source>
</evidence>
<dbReference type="InterPro" id="IPR020904">
    <property type="entry name" value="Sc_DH/Rdtase_CS"/>
</dbReference>
<keyword evidence="2" id="KW-0560">Oxidoreductase</keyword>
<evidence type="ECO:0000256" key="2">
    <source>
        <dbReference type="ARBA" id="ARBA00023002"/>
    </source>
</evidence>
<gene>
    <name evidence="5" type="ORF">D5R93_11010</name>
</gene>
<dbReference type="InterPro" id="IPR057326">
    <property type="entry name" value="KR_dom"/>
</dbReference>
<feature type="region of interest" description="Disordered" evidence="3">
    <location>
        <begin position="38"/>
        <end position="87"/>
    </location>
</feature>
<dbReference type="RefSeq" id="WP_120205241.1">
    <property type="nucleotide sequence ID" value="NZ_CP032514.1"/>
</dbReference>
<dbReference type="PANTHER" id="PTHR42760">
    <property type="entry name" value="SHORT-CHAIN DEHYDROGENASES/REDUCTASES FAMILY MEMBER"/>
    <property type="match status" value="1"/>
</dbReference>
<comment type="similarity">
    <text evidence="1">Belongs to the short-chain dehydrogenases/reductases (SDR) family.</text>
</comment>
<dbReference type="Pfam" id="PF13561">
    <property type="entry name" value="adh_short_C2"/>
    <property type="match status" value="1"/>
</dbReference>
<dbReference type="PROSITE" id="PS00061">
    <property type="entry name" value="ADH_SHORT"/>
    <property type="match status" value="1"/>
</dbReference>
<organism evidence="5 6">
    <name type="scientific">Actinomyces lilanjuaniae</name>
    <dbReference type="NCBI Taxonomy" id="2321394"/>
    <lineage>
        <taxon>Bacteria</taxon>
        <taxon>Bacillati</taxon>
        <taxon>Actinomycetota</taxon>
        <taxon>Actinomycetes</taxon>
        <taxon>Actinomycetales</taxon>
        <taxon>Actinomycetaceae</taxon>
        <taxon>Actinomyces</taxon>
    </lineage>
</organism>
<dbReference type="PRINTS" id="PR00081">
    <property type="entry name" value="GDHRDH"/>
</dbReference>
<dbReference type="InterPro" id="IPR036291">
    <property type="entry name" value="NAD(P)-bd_dom_sf"/>
</dbReference>
<evidence type="ECO:0000256" key="3">
    <source>
        <dbReference type="SAM" id="MobiDB-lite"/>
    </source>
</evidence>
<feature type="domain" description="Ketoreductase" evidence="4">
    <location>
        <begin position="8"/>
        <end position="226"/>
    </location>
</feature>
<sequence length="296" mass="29941">MTSTGLPQAIVVTGASGGIGSAVASLLASRAQEHGAATVIGTDLNPPHDRSYRPADGQAGRPATVLPATGGGSGPGRPAPQTAPQEEGVRWCSLDVTDAVGVEAFFEQVASSYRLRAVVHAAGVLVHGPALDTPAEQAAQVMAVNALGTVNVCTAAARHMTSQDPGDIPAGTRSLVTVASNSALRPRSGLAAYSASKAAASQFTRSLGLELGPAGIRCNVVAPGTTLTPMVRAMWAGQDRRAQTVRGAPEIFQPGIPLGRVGEPADVAHTVAFLVSEGARHITLAELAVDGGTSQR</sequence>
<evidence type="ECO:0000256" key="1">
    <source>
        <dbReference type="ARBA" id="ARBA00006484"/>
    </source>
</evidence>
<evidence type="ECO:0000313" key="5">
    <source>
        <dbReference type="EMBL" id="AYD90396.1"/>
    </source>
</evidence>
<dbReference type="InterPro" id="IPR002347">
    <property type="entry name" value="SDR_fam"/>
</dbReference>
<dbReference type="Gene3D" id="3.40.50.720">
    <property type="entry name" value="NAD(P)-binding Rossmann-like Domain"/>
    <property type="match status" value="1"/>
</dbReference>
<accession>A0ABM6Z502</accession>
<proteinExistence type="inferred from homology"/>